<reference evidence="2" key="1">
    <citation type="journal article" date="2022" name="Int. J. Mol. Sci.">
        <title>Draft Genome of Tanacetum Coccineum: Genomic Comparison of Closely Related Tanacetum-Family Plants.</title>
        <authorList>
            <person name="Yamashiro T."/>
            <person name="Shiraishi A."/>
            <person name="Nakayama K."/>
            <person name="Satake H."/>
        </authorList>
    </citation>
    <scope>NUCLEOTIDE SEQUENCE</scope>
</reference>
<feature type="domain" description="Reverse transcriptase Ty1/copia-type" evidence="1">
    <location>
        <begin position="253"/>
        <end position="362"/>
    </location>
</feature>
<dbReference type="InterPro" id="IPR013103">
    <property type="entry name" value="RVT_2"/>
</dbReference>
<evidence type="ECO:0000313" key="2">
    <source>
        <dbReference type="EMBL" id="GJT32944.1"/>
    </source>
</evidence>
<sequence>MVDYSLWEVIENGNAPPITKLVEGVKTIIAPSTAEKKVQRRLELKARITLLMGIPNEHQLNFNSIKDAKSLLQAIEKRFEGNAATKKTQGMLDSNLQEIMKRSDGNNTNNVNAVSSTVNAAGIEVNVVSVKTSIKLPNDPDILELEDIVYSDDDEDVGVEADINNLDAFMPVSPIPTTRIHKDHPVEQIIGDLNSALQTRRMTKNLEEHEPKKVIQALKDPSWIEVMQEELLQFKLQEVWTLVDLPNDKRPIGIDYDEVFAPVAKIEAIRLFLAYASFKEWVVYQMDVKSDFLYGNIEEEVYVFQPLGFEDPNFPDRVYKVEKVLYGLYQALRAWYETLLTYLLDNGFKRGKIDKTLFIKRDKGLQVKQKDDGIFISQDKYVTEILKKFGFTDVKTASTPMETQKPLLKYEDGKEVDVHLYRSMIGSLMYLTSSRPDIMSIKIRPLVFKRFTFDLVAYTDSDYTGGSLDRKSTTGDSNEKKLIQMIKIHTNKNVIDLLTKAFDNGIGVNASDSKLMLPGTKLLLQGKVNAARHKLTAARKS</sequence>
<dbReference type="PANTHER" id="PTHR11439">
    <property type="entry name" value="GAG-POL-RELATED RETROTRANSPOSON"/>
    <property type="match status" value="1"/>
</dbReference>
<reference evidence="2" key="2">
    <citation type="submission" date="2022-01" db="EMBL/GenBank/DDBJ databases">
        <authorList>
            <person name="Yamashiro T."/>
            <person name="Shiraishi A."/>
            <person name="Satake H."/>
            <person name="Nakayama K."/>
        </authorList>
    </citation>
    <scope>NUCLEOTIDE SEQUENCE</scope>
</reference>
<name>A0ABQ5D1R5_9ASTR</name>
<dbReference type="PANTHER" id="PTHR11439:SF483">
    <property type="entry name" value="PEPTIDE SYNTHASE GLIP-LIKE, PUTATIVE (AFU_ORTHOLOGUE AFUA_3G12920)-RELATED"/>
    <property type="match status" value="1"/>
</dbReference>
<gene>
    <name evidence="2" type="ORF">Tco_0923363</name>
</gene>
<evidence type="ECO:0000259" key="1">
    <source>
        <dbReference type="Pfam" id="PF07727"/>
    </source>
</evidence>
<protein>
    <submittedName>
        <fullName evidence="2">Ribonuclease H-like domain-containing protein</fullName>
    </submittedName>
</protein>
<dbReference type="EMBL" id="BQNB010014835">
    <property type="protein sequence ID" value="GJT32944.1"/>
    <property type="molecule type" value="Genomic_DNA"/>
</dbReference>
<dbReference type="Pfam" id="PF07727">
    <property type="entry name" value="RVT_2"/>
    <property type="match status" value="1"/>
</dbReference>
<comment type="caution">
    <text evidence="2">The sequence shown here is derived from an EMBL/GenBank/DDBJ whole genome shotgun (WGS) entry which is preliminary data.</text>
</comment>
<organism evidence="2 3">
    <name type="scientific">Tanacetum coccineum</name>
    <dbReference type="NCBI Taxonomy" id="301880"/>
    <lineage>
        <taxon>Eukaryota</taxon>
        <taxon>Viridiplantae</taxon>
        <taxon>Streptophyta</taxon>
        <taxon>Embryophyta</taxon>
        <taxon>Tracheophyta</taxon>
        <taxon>Spermatophyta</taxon>
        <taxon>Magnoliopsida</taxon>
        <taxon>eudicotyledons</taxon>
        <taxon>Gunneridae</taxon>
        <taxon>Pentapetalae</taxon>
        <taxon>asterids</taxon>
        <taxon>campanulids</taxon>
        <taxon>Asterales</taxon>
        <taxon>Asteraceae</taxon>
        <taxon>Asteroideae</taxon>
        <taxon>Anthemideae</taxon>
        <taxon>Anthemidinae</taxon>
        <taxon>Tanacetum</taxon>
    </lineage>
</organism>
<accession>A0ABQ5D1R5</accession>
<proteinExistence type="predicted"/>
<evidence type="ECO:0000313" key="3">
    <source>
        <dbReference type="Proteomes" id="UP001151760"/>
    </source>
</evidence>
<dbReference type="Proteomes" id="UP001151760">
    <property type="component" value="Unassembled WGS sequence"/>
</dbReference>
<keyword evidence="3" id="KW-1185">Reference proteome</keyword>